<dbReference type="EMBL" id="CAXAMN010026262">
    <property type="protein sequence ID" value="CAK9101703.1"/>
    <property type="molecule type" value="Genomic_DNA"/>
</dbReference>
<sequence>MSWPHSHYGHFGTGSLNPGWAGAAAHQHLGMHTAPFQAPAKDLKGDMGKDEFNKLVLECLLLLSPEDFADIWVGIPRELRAGVDRIQMCSKLNALRRERCIQLASPRQQSHFEDENWTITPMSRLCCSRFWECFRLLPLTTTNESKWKATVKYLSKCPEKADSSDTSRHIDASTRASDSLGEAVAPDRVPGPKLATPKKGLAGLSALADATPLKAGLDAPPADRNSEEFATWVSARIQADVDGLSLDSLEVKHANRFPCKLKPSAALKTLPPLDVMSPIYQHTFQFYLRKFKALLTDVSLGSAPAKSLKRLCDALNLEVRGKDSQVPEDQEHIASACGAALCLLALLRFWFLGLTKGKMEAEEIILRICASVWLCMLQAQSSRRSLHLLKSLGGLPWNFSWETLWHGSVIYVCVPMFPQYSSFGPLAYVGETDNFARRVNEHSCRLLAPNGAVQQPFFHFVRAGECAPHLMRLAICEWIFFPVVPAPGDGCARRALEADWIRKIGVLNPPRVHRLLRSNGVTSRSSLVFGRNRLVCRLRAKTFPSPQIVCGQKLAHDAWKQGLQRTAAALAGHRFPGCGLCALAAWRLSRSAWVYVVQRVTNNESGWRRARALRMLRRIAGIRRDLPSPIAVISCDIPWVGSQQARNLAVHAVRSLVASWRRAGHWLPILRHARIRFRWATTPSLGSVLCSRDFFADFAMVRPPCVCREFLLADPTWPTVTVDGQVHIAASQARIPWPRHLRKFRELPANLRLPPRRQQIAVAVKQMLRRLRDRCKLADEPCWVESVVADLTAALQGLAAQHSTRFPVSWLEISLAQEFLRPFFTQVFDHNLSRIGVFCPALVHVQACAALDLGDHGTGLDFAWEADTRRAEVMATMAKIEGLPPHLQPTRLSLVPARSWSIGTPVFLPKWKGPGVKWRLIVNKHHAPATGLHSAVSRAIDVVLDNMPREAWSDFPSANAFLGMVSDFNALVKSMFMEPRGWIAAMDMVDCFHHLPCSEAPSIWDALSAFWSTRHVAYISVPLRRGGGAGRLGLVCDAGWVCFSFAEIREVLMHFTLTNFVVLPGLLGRELRGAPMGDALSGAVLRLFKWSREAAQLPVEEANTVCFRRSCSKLVHLCGCNMLVLDVSFRDDLRMFCVWDGQAIIDRERVAQWAISRLRARYHYGTMSLEECEFRTFIGLRMEFGDEGLFVAPVFPDPFGSCSYHTVDLRILQPWSSWTPRSQKTAVIKGWLCRIFHLSSCSKGRALAFEEAFLSLCSLAGFPKDLLARVTRDWILRWVSAKDARAVQCVRLEVERALRRLR</sequence>
<gene>
    <name evidence="2" type="ORF">CCMP2556_LOCUS47937</name>
</gene>
<comment type="caution">
    <text evidence="2">The sequence shown here is derived from an EMBL/GenBank/DDBJ whole genome shotgun (WGS) entry which is preliminary data.</text>
</comment>
<feature type="compositionally biased region" description="Basic and acidic residues" evidence="1">
    <location>
        <begin position="159"/>
        <end position="172"/>
    </location>
</feature>
<name>A0ABP0RM64_9DINO</name>
<dbReference type="Proteomes" id="UP001642484">
    <property type="component" value="Unassembled WGS sequence"/>
</dbReference>
<protein>
    <submittedName>
        <fullName evidence="2">Uncharacterized protein</fullName>
    </submittedName>
</protein>
<evidence type="ECO:0000313" key="3">
    <source>
        <dbReference type="Proteomes" id="UP001642484"/>
    </source>
</evidence>
<feature type="region of interest" description="Disordered" evidence="1">
    <location>
        <begin position="159"/>
        <end position="197"/>
    </location>
</feature>
<proteinExistence type="predicted"/>
<evidence type="ECO:0000313" key="2">
    <source>
        <dbReference type="EMBL" id="CAK9101703.1"/>
    </source>
</evidence>
<accession>A0ABP0RM64</accession>
<reference evidence="2 3" key="1">
    <citation type="submission" date="2024-02" db="EMBL/GenBank/DDBJ databases">
        <authorList>
            <person name="Chen Y."/>
            <person name="Shah S."/>
            <person name="Dougan E. K."/>
            <person name="Thang M."/>
            <person name="Chan C."/>
        </authorList>
    </citation>
    <scope>NUCLEOTIDE SEQUENCE [LARGE SCALE GENOMIC DNA]</scope>
</reference>
<evidence type="ECO:0000256" key="1">
    <source>
        <dbReference type="SAM" id="MobiDB-lite"/>
    </source>
</evidence>
<keyword evidence="3" id="KW-1185">Reference proteome</keyword>
<organism evidence="2 3">
    <name type="scientific">Durusdinium trenchii</name>
    <dbReference type="NCBI Taxonomy" id="1381693"/>
    <lineage>
        <taxon>Eukaryota</taxon>
        <taxon>Sar</taxon>
        <taxon>Alveolata</taxon>
        <taxon>Dinophyceae</taxon>
        <taxon>Suessiales</taxon>
        <taxon>Symbiodiniaceae</taxon>
        <taxon>Durusdinium</taxon>
    </lineage>
</organism>